<evidence type="ECO:0000313" key="5">
    <source>
        <dbReference type="Proteomes" id="UP000486602"/>
    </source>
</evidence>
<dbReference type="Pfam" id="PF07715">
    <property type="entry name" value="Plug"/>
    <property type="match status" value="1"/>
</dbReference>
<dbReference type="Pfam" id="PF13715">
    <property type="entry name" value="CarbopepD_reg_2"/>
    <property type="match status" value="1"/>
</dbReference>
<evidence type="ECO:0000256" key="2">
    <source>
        <dbReference type="SAM" id="SignalP"/>
    </source>
</evidence>
<dbReference type="AlphaFoldDB" id="A0A7K3WQ47"/>
<keyword evidence="1" id="KW-0813">Transport</keyword>
<dbReference type="GO" id="GO:0009279">
    <property type="term" value="C:cell outer membrane"/>
    <property type="evidence" value="ECO:0007669"/>
    <property type="project" value="UniProtKB-SubCell"/>
</dbReference>
<dbReference type="InterPro" id="IPR008969">
    <property type="entry name" value="CarboxyPept-like_regulatory"/>
</dbReference>
<gene>
    <name evidence="4" type="ORF">G3O08_05160</name>
</gene>
<dbReference type="EMBL" id="JAAGVY010000006">
    <property type="protein sequence ID" value="NEN22885.1"/>
    <property type="molecule type" value="Genomic_DNA"/>
</dbReference>
<dbReference type="InterPro" id="IPR012910">
    <property type="entry name" value="Plug_dom"/>
</dbReference>
<protein>
    <submittedName>
        <fullName evidence="4">TonB-dependent receptor</fullName>
    </submittedName>
</protein>
<keyword evidence="4" id="KW-0675">Receptor</keyword>
<reference evidence="4 5" key="1">
    <citation type="submission" date="2020-02" db="EMBL/GenBank/DDBJ databases">
        <title>Out from the shadows clarifying the taxonomy of the family Cryomorphaceae and related taxa by utilizing the GTDB taxonomic framework.</title>
        <authorList>
            <person name="Bowman J.P."/>
        </authorList>
    </citation>
    <scope>NUCLEOTIDE SEQUENCE [LARGE SCALE GENOMIC DNA]</scope>
    <source>
        <strain evidence="4 5">QSSC 1-22</strain>
    </source>
</reference>
<proteinExistence type="inferred from homology"/>
<dbReference type="RefSeq" id="WP_163283610.1">
    <property type="nucleotide sequence ID" value="NZ_JAAGVY010000006.1"/>
</dbReference>
<keyword evidence="1" id="KW-1134">Transmembrane beta strand</keyword>
<keyword evidence="1" id="KW-0472">Membrane</keyword>
<comment type="caution">
    <text evidence="4">The sequence shown here is derived from an EMBL/GenBank/DDBJ whole genome shotgun (WGS) entry which is preliminary data.</text>
</comment>
<keyword evidence="2" id="KW-0732">Signal</keyword>
<dbReference type="SUPFAM" id="SSF56935">
    <property type="entry name" value="Porins"/>
    <property type="match status" value="1"/>
</dbReference>
<feature type="chain" id="PRO_5029788613" evidence="2">
    <location>
        <begin position="21"/>
        <end position="784"/>
    </location>
</feature>
<evidence type="ECO:0000256" key="1">
    <source>
        <dbReference type="PROSITE-ProRule" id="PRU01360"/>
    </source>
</evidence>
<dbReference type="Proteomes" id="UP000486602">
    <property type="component" value="Unassembled WGS sequence"/>
</dbReference>
<feature type="domain" description="TonB-dependent receptor plug" evidence="3">
    <location>
        <begin position="120"/>
        <end position="221"/>
    </location>
</feature>
<keyword evidence="1" id="KW-0998">Cell outer membrane</keyword>
<dbReference type="Gene3D" id="2.170.130.10">
    <property type="entry name" value="TonB-dependent receptor, plug domain"/>
    <property type="match status" value="1"/>
</dbReference>
<dbReference type="PROSITE" id="PS52016">
    <property type="entry name" value="TONB_DEPENDENT_REC_3"/>
    <property type="match status" value="1"/>
</dbReference>
<organism evidence="4 5">
    <name type="scientific">Cryomorpha ignava</name>
    <dbReference type="NCBI Taxonomy" id="101383"/>
    <lineage>
        <taxon>Bacteria</taxon>
        <taxon>Pseudomonadati</taxon>
        <taxon>Bacteroidota</taxon>
        <taxon>Flavobacteriia</taxon>
        <taxon>Flavobacteriales</taxon>
        <taxon>Cryomorphaceae</taxon>
        <taxon>Cryomorpha</taxon>
    </lineage>
</organism>
<sequence length="784" mass="87861">MKGILLAITLCLSALSGIFAQPGTIRGFVYEEESGEAVIFTNVYLAGTSLGASTDVNGYFSITNIPEGAYTLEVKYLGYETLQKQVDISGDRIITEKLFLKKSSIQMQAVEISAEKQEKQTNVTMSVTKATPKDIKMIPTIGGTADLAQYLQVVPGVIFTGDQGGQLYIRGGSPVQNKVLLDGMTIYNPFHSIGLFSVFDTELIRNADIYTGGFGAEYGGRISSVMDITMRDGNKRRFSGKVGASTFGANVLLEGPIKRQTNEGKSSSSFVFSAKHSYLDQSSKLLYDYVDEDGLPFSFTDLYGKVSFNASTGSKFSLFGFNYTDATTFQETSSLDWNSTGGGLNFVLVPEGSPVLVEGQFNISDYKITLLEQNTASNANDANATPTFLRPRTSGINSFNFGINFKYFSGDNEFKYGVDITGFGTDLSFYTGLGELIQQEKNSTELAGFATYKFKVNNLILDLGFRAQYYSSLRVFKPEPRIGVKYNITKDFRLKAAGGLYSQNLISTTSDRDIVSLFYGFLVAPEDIQNEFLKEDGTVRDVNNPLQTAYHVIAGAEYDLTDRISVNLEGYYKNFNQITNINRNKIYSKNDPTAPDILKNDFIIESGEARGVDFTFKYEDKKYYLWAVYSLADVDRWDGVKSYNPIFDRRHNINLLASRRFGKRLDWEVNFRWNYGSGFPFTQNQGFYLRETLQDDINTDITESNSNNVEIQYAGLNQGKLPDYSRLDFTVKKTFEFSEYSKIEASISVTNVYNRENIFYVDRVTSERINQLPILPSFGFLYSF</sequence>
<accession>A0A7K3WQ47</accession>
<evidence type="ECO:0000259" key="3">
    <source>
        <dbReference type="Pfam" id="PF07715"/>
    </source>
</evidence>
<feature type="signal peptide" evidence="2">
    <location>
        <begin position="1"/>
        <end position="20"/>
    </location>
</feature>
<dbReference type="Gene3D" id="2.60.40.1120">
    <property type="entry name" value="Carboxypeptidase-like, regulatory domain"/>
    <property type="match status" value="1"/>
</dbReference>
<comment type="similarity">
    <text evidence="1">Belongs to the TonB-dependent receptor family.</text>
</comment>
<name>A0A7K3WQ47_9FLAO</name>
<evidence type="ECO:0000313" key="4">
    <source>
        <dbReference type="EMBL" id="NEN22885.1"/>
    </source>
</evidence>
<dbReference type="InterPro" id="IPR039426">
    <property type="entry name" value="TonB-dep_rcpt-like"/>
</dbReference>
<dbReference type="InterPro" id="IPR037066">
    <property type="entry name" value="Plug_dom_sf"/>
</dbReference>
<dbReference type="SUPFAM" id="SSF49464">
    <property type="entry name" value="Carboxypeptidase regulatory domain-like"/>
    <property type="match status" value="1"/>
</dbReference>
<keyword evidence="5" id="KW-1185">Reference proteome</keyword>
<keyword evidence="1" id="KW-0812">Transmembrane</keyword>
<comment type="subcellular location">
    <subcellularLocation>
        <location evidence="1">Cell outer membrane</location>
        <topology evidence="1">Multi-pass membrane protein</topology>
    </subcellularLocation>
</comment>